<feature type="compositionally biased region" description="Low complexity" evidence="1">
    <location>
        <begin position="63"/>
        <end position="83"/>
    </location>
</feature>
<evidence type="ECO:0000256" key="1">
    <source>
        <dbReference type="SAM" id="MobiDB-lite"/>
    </source>
</evidence>
<protein>
    <recommendedName>
        <fullName evidence="4">Fungal-specific transcription factor domain-containing protein</fullName>
    </recommendedName>
</protein>
<proteinExistence type="predicted"/>
<comment type="caution">
    <text evidence="2">The sequence shown here is derived from an EMBL/GenBank/DDBJ whole genome shotgun (WGS) entry which is preliminary data.</text>
</comment>
<sequence>MDAKNSLPHSTPLPPVSDHHHVLPIVSRPPAWVSSQPSFHAQPTLDINNNFLNPPFHPPPQSVSPSSSSPSQPLPAHAAPSSSMVPEALDEPNAVQQSYSGESTRQVSGKTAVTKVRKPRKQGNASQGRSTLFWVHNDPQSVAEGTREETLKLIRSHVMSEHNRKKRLENNKRYKSKAWKHLAFQPVETAASNPAISSSSSAPPLPEVSHPAPRKASRKTSRSNLPPPTSSSSTSSKSPSPEQQPVYDDDYEQEEQPEEETKFTDIGGDYEAVPADAVDDFRIKAENETALPIIQNPSPWAYIGQGSSDPFSTMHTPISERMHRHLQHFLCKLTRLAYPLQRRYGAKLEAHWATLVQHDPASLHACICVAATNSALESGEFPLTDNRKASSPLLLDTFHHRGETIRLVNEGLSDPLKAASDELIAAVSVLLTVEIATGDPDYLKIHLAGLRQMVGMRNSFADVVDDVRFQISWTDIRVACMSLTKPIFPFVRYARPKHFTITPPTKELEATASSLVSLIQIPGIFGDVMSKVVYDLADLLWYAEWIKGGPEYQEFDEETECYYNTEVLYVEYALHSDRYTPTGEVKGDDTIEGCVRLACLLFHNSAIWDFYPQIAPVFPKPIIALQLALEGTIRTGCYHLCRDLLIWLLFVGACSTRIPSQRSFFVNELASAVRLQGVRSWQELRAILFRYFYVDRVYLAPLRQLWDELQTTSAPQQCINSN</sequence>
<evidence type="ECO:0008006" key="4">
    <source>
        <dbReference type="Google" id="ProtNLM"/>
    </source>
</evidence>
<dbReference type="PANTHER" id="PTHR37540">
    <property type="entry name" value="TRANSCRIPTION FACTOR (ACR-2), PUTATIVE-RELATED-RELATED"/>
    <property type="match status" value="1"/>
</dbReference>
<feature type="compositionally biased region" description="Polar residues" evidence="1">
    <location>
        <begin position="33"/>
        <end position="47"/>
    </location>
</feature>
<dbReference type="PANTHER" id="PTHR37540:SF5">
    <property type="entry name" value="TRANSCRIPTION FACTOR DOMAIN-CONTAINING PROTEIN"/>
    <property type="match status" value="1"/>
</dbReference>
<feature type="region of interest" description="Disordered" evidence="1">
    <location>
        <begin position="190"/>
        <end position="270"/>
    </location>
</feature>
<dbReference type="Pfam" id="PF11951">
    <property type="entry name" value="Fungal_trans_2"/>
    <property type="match status" value="1"/>
</dbReference>
<feature type="compositionally biased region" description="Low complexity" evidence="1">
    <location>
        <begin position="190"/>
        <end position="202"/>
    </location>
</feature>
<evidence type="ECO:0000313" key="3">
    <source>
        <dbReference type="Proteomes" id="UP001610446"/>
    </source>
</evidence>
<accession>A0ABR4K7F4</accession>
<feature type="compositionally biased region" description="Acidic residues" evidence="1">
    <location>
        <begin position="247"/>
        <end position="258"/>
    </location>
</feature>
<reference evidence="2 3" key="1">
    <citation type="submission" date="2024-07" db="EMBL/GenBank/DDBJ databases">
        <title>Section-level genome sequencing and comparative genomics of Aspergillus sections Usti and Cavernicolus.</title>
        <authorList>
            <consortium name="Lawrence Berkeley National Laboratory"/>
            <person name="Nybo J.L."/>
            <person name="Vesth T.C."/>
            <person name="Theobald S."/>
            <person name="Frisvad J.C."/>
            <person name="Larsen T.O."/>
            <person name="Kjaerboelling I."/>
            <person name="Rothschild-Mancinelli K."/>
            <person name="Lyhne E.K."/>
            <person name="Kogle M.E."/>
            <person name="Barry K."/>
            <person name="Clum A."/>
            <person name="Na H."/>
            <person name="Ledsgaard L."/>
            <person name="Lin J."/>
            <person name="Lipzen A."/>
            <person name="Kuo A."/>
            <person name="Riley R."/>
            <person name="Mondo S."/>
            <person name="Labutti K."/>
            <person name="Haridas S."/>
            <person name="Pangalinan J."/>
            <person name="Salamov A.A."/>
            <person name="Simmons B.A."/>
            <person name="Magnuson J.K."/>
            <person name="Chen J."/>
            <person name="Drula E."/>
            <person name="Henrissat B."/>
            <person name="Wiebenga A."/>
            <person name="Lubbers R.J."/>
            <person name="Gomes A.C."/>
            <person name="Makela M.R."/>
            <person name="Stajich J."/>
            <person name="Grigoriev I.V."/>
            <person name="Mortensen U.H."/>
            <person name="De Vries R.P."/>
            <person name="Baker S.E."/>
            <person name="Andersen M.R."/>
        </authorList>
    </citation>
    <scope>NUCLEOTIDE SEQUENCE [LARGE SCALE GENOMIC DNA]</scope>
    <source>
        <strain evidence="2 3">CBS 123904</strain>
    </source>
</reference>
<feature type="compositionally biased region" description="Basic and acidic residues" evidence="1">
    <location>
        <begin position="145"/>
        <end position="172"/>
    </location>
</feature>
<feature type="compositionally biased region" description="Basic residues" evidence="1">
    <location>
        <begin position="212"/>
        <end position="221"/>
    </location>
</feature>
<feature type="compositionally biased region" description="Polar residues" evidence="1">
    <location>
        <begin position="94"/>
        <end position="111"/>
    </location>
</feature>
<gene>
    <name evidence="2" type="ORF">BJY01DRAFT_161633</name>
</gene>
<dbReference type="Proteomes" id="UP001610446">
    <property type="component" value="Unassembled WGS sequence"/>
</dbReference>
<dbReference type="InterPro" id="IPR021858">
    <property type="entry name" value="Fun_TF"/>
</dbReference>
<keyword evidence="3" id="KW-1185">Reference proteome</keyword>
<feature type="compositionally biased region" description="Low complexity" evidence="1">
    <location>
        <begin position="230"/>
        <end position="246"/>
    </location>
</feature>
<name>A0ABR4K7F4_9EURO</name>
<evidence type="ECO:0000313" key="2">
    <source>
        <dbReference type="EMBL" id="KAL2848164.1"/>
    </source>
</evidence>
<dbReference type="EMBL" id="JBFXLU010000051">
    <property type="protein sequence ID" value="KAL2848164.1"/>
    <property type="molecule type" value="Genomic_DNA"/>
</dbReference>
<organism evidence="2 3">
    <name type="scientific">Aspergillus pseudoustus</name>
    <dbReference type="NCBI Taxonomy" id="1810923"/>
    <lineage>
        <taxon>Eukaryota</taxon>
        <taxon>Fungi</taxon>
        <taxon>Dikarya</taxon>
        <taxon>Ascomycota</taxon>
        <taxon>Pezizomycotina</taxon>
        <taxon>Eurotiomycetes</taxon>
        <taxon>Eurotiomycetidae</taxon>
        <taxon>Eurotiales</taxon>
        <taxon>Aspergillaceae</taxon>
        <taxon>Aspergillus</taxon>
        <taxon>Aspergillus subgen. Nidulantes</taxon>
    </lineage>
</organism>
<feature type="region of interest" description="Disordered" evidence="1">
    <location>
        <begin position="1"/>
        <end position="177"/>
    </location>
</feature>